<dbReference type="PANTHER" id="PTHR31299">
    <property type="entry name" value="ESTERASE, PUTATIVE (AFU_ORTHOLOGUE AFUA_1G05850)-RELATED"/>
    <property type="match status" value="1"/>
</dbReference>
<dbReference type="Pfam" id="PF05139">
    <property type="entry name" value="Erythro_esteras"/>
    <property type="match status" value="1"/>
</dbReference>
<proteinExistence type="predicted"/>
<dbReference type="EMBL" id="CP078145">
    <property type="protein sequence ID" value="QXN94360.1"/>
    <property type="molecule type" value="Genomic_DNA"/>
</dbReference>
<dbReference type="InterPro" id="IPR052036">
    <property type="entry name" value="Hydrolase/PRTase-associated"/>
</dbReference>
<sequence>MVLAGTPTAAAGDPPQSVPDWIRHHAVALDHVDPAGPDDDLMPLRGSIGEAHIVGLGESTHGAAEELTLKHRTLRLLVEQLGFRSIAFEEQWTTGLQVNEYIRTGKGDLNTVMSQLGGQWQTQEVADLLRWLRDFNTERVDKVQFIGVEYYLTGPSAYDGIDAYVAGAAPEKLAELRSHLHAIRPATPNMNDHVSWYQGVPDKKPYVDHAHRVHDLIAGVPHQPGSSAHELALQHARQIVSFYEHYRLSFADSLGYRDAHAAQNLRWWREFTGDKVAYWAASAHTANAPQLRIAVPPAPDLRFPSAGSYLRQWYGQGYLSIGFTFDHGAVSLGPGKTAAMPPPASDWFEQPFGKVHLDQFALDLRRPAPTAVRRWLAAPVKTRGLAHGGPDSYMDGGSLGQWFDVVVHRQEVSPAVPT</sequence>
<reference evidence="1 2" key="1">
    <citation type="submission" date="2021-07" db="EMBL/GenBank/DDBJ databases">
        <title>Whole Genome Sequence of Nocardia Iowensis.</title>
        <authorList>
            <person name="Lamm A."/>
            <person name="Collins-Fairclough A.M."/>
            <person name="Bunk B."/>
            <person name="Sproer C."/>
        </authorList>
    </citation>
    <scope>NUCLEOTIDE SEQUENCE [LARGE SCALE GENOMIC DNA]</scope>
    <source>
        <strain evidence="1 2">NRRL 5646</strain>
    </source>
</reference>
<evidence type="ECO:0000313" key="1">
    <source>
        <dbReference type="EMBL" id="QXN94360.1"/>
    </source>
</evidence>
<organism evidence="1 2">
    <name type="scientific">Nocardia iowensis</name>
    <dbReference type="NCBI Taxonomy" id="204891"/>
    <lineage>
        <taxon>Bacteria</taxon>
        <taxon>Bacillati</taxon>
        <taxon>Actinomycetota</taxon>
        <taxon>Actinomycetes</taxon>
        <taxon>Mycobacteriales</taxon>
        <taxon>Nocardiaceae</taxon>
        <taxon>Nocardia</taxon>
    </lineage>
</organism>
<evidence type="ECO:0000313" key="2">
    <source>
        <dbReference type="Proteomes" id="UP000694257"/>
    </source>
</evidence>
<accession>A0ABX8RXG6</accession>
<dbReference type="PANTHER" id="PTHR31299:SF0">
    <property type="entry name" value="ESTERASE, PUTATIVE (AFU_ORTHOLOGUE AFUA_1G05850)-RELATED"/>
    <property type="match status" value="1"/>
</dbReference>
<dbReference type="RefSeq" id="WP_218476871.1">
    <property type="nucleotide sequence ID" value="NZ_BAABJN010000015.1"/>
</dbReference>
<gene>
    <name evidence="1" type="ORF">KV110_15655</name>
</gene>
<dbReference type="InterPro" id="IPR014622">
    <property type="entry name" value="UCP036794_erythomycin"/>
</dbReference>
<dbReference type="PIRSF" id="PIRSF036794">
    <property type="entry name" value="UCP_erythr_ester"/>
    <property type="match status" value="1"/>
</dbReference>
<dbReference type="Proteomes" id="UP000694257">
    <property type="component" value="Chromosome"/>
</dbReference>
<keyword evidence="2" id="KW-1185">Reference proteome</keyword>
<protein>
    <submittedName>
        <fullName evidence="1">Erythromycin esterase family protein</fullName>
    </submittedName>
</protein>
<name>A0ABX8RXG6_NOCIO</name>
<dbReference type="CDD" id="cd14728">
    <property type="entry name" value="Ere-like"/>
    <property type="match status" value="1"/>
</dbReference>
<dbReference type="InterPro" id="IPR007815">
    <property type="entry name" value="Emycin_Estase"/>
</dbReference>